<dbReference type="InterPro" id="IPR000073">
    <property type="entry name" value="AB_hydrolase_1"/>
</dbReference>
<evidence type="ECO:0000259" key="1">
    <source>
        <dbReference type="Pfam" id="PF00561"/>
    </source>
</evidence>
<dbReference type="InterPro" id="IPR052920">
    <property type="entry name" value="DNA-binding_regulatory"/>
</dbReference>
<evidence type="ECO:0000313" key="2">
    <source>
        <dbReference type="EMBL" id="EKC79676.1"/>
    </source>
</evidence>
<comment type="caution">
    <text evidence="2">The sequence shown here is derived from an EMBL/GenBank/DDBJ whole genome shotgun (WGS) entry which is preliminary data.</text>
</comment>
<feature type="domain" description="AB hydrolase-1" evidence="1">
    <location>
        <begin position="14"/>
        <end position="120"/>
    </location>
</feature>
<protein>
    <submittedName>
        <fullName evidence="2">Alpha/beta hydrolase</fullName>
    </submittedName>
</protein>
<dbReference type="PANTHER" id="PTHR43358:SF4">
    <property type="entry name" value="ALPHA_BETA HYDROLASE FOLD-1 DOMAIN-CONTAINING PROTEIN"/>
    <property type="match status" value="1"/>
</dbReference>
<dbReference type="SUPFAM" id="SSF53474">
    <property type="entry name" value="alpha/beta-Hydrolases"/>
    <property type="match status" value="1"/>
</dbReference>
<dbReference type="GO" id="GO:0016787">
    <property type="term" value="F:hydrolase activity"/>
    <property type="evidence" value="ECO:0007669"/>
    <property type="project" value="UniProtKB-KW"/>
</dbReference>
<reference evidence="2" key="1">
    <citation type="journal article" date="2013" name="Environ. Microbiol.">
        <title>Microbiota from the distal guts of lean and obese adolescents exhibit partial functional redundancy besides clear differences in community structure.</title>
        <authorList>
            <person name="Ferrer M."/>
            <person name="Ruiz A."/>
            <person name="Lanza F."/>
            <person name="Haange S.B."/>
            <person name="Oberbach A."/>
            <person name="Till H."/>
            <person name="Bargiela R."/>
            <person name="Campoy C."/>
            <person name="Segura M.T."/>
            <person name="Richter M."/>
            <person name="von Bergen M."/>
            <person name="Seifert J."/>
            <person name="Suarez A."/>
        </authorList>
    </citation>
    <scope>NUCLEOTIDE SEQUENCE</scope>
</reference>
<proteinExistence type="predicted"/>
<dbReference type="PANTHER" id="PTHR43358">
    <property type="entry name" value="ALPHA/BETA-HYDROLASE"/>
    <property type="match status" value="1"/>
</dbReference>
<gene>
    <name evidence="2" type="ORF">LEA_02192</name>
</gene>
<keyword evidence="2" id="KW-0378">Hydrolase</keyword>
<dbReference type="InterPro" id="IPR029058">
    <property type="entry name" value="AB_hydrolase_fold"/>
</dbReference>
<accession>K1V706</accession>
<dbReference type="Pfam" id="PF00561">
    <property type="entry name" value="Abhydrolase_1"/>
    <property type="match status" value="1"/>
</dbReference>
<organism evidence="2">
    <name type="scientific">human gut metagenome</name>
    <dbReference type="NCBI Taxonomy" id="408170"/>
    <lineage>
        <taxon>unclassified sequences</taxon>
        <taxon>metagenomes</taxon>
        <taxon>organismal metagenomes</taxon>
    </lineage>
</organism>
<sequence>ADLIRPDKPSNVYIICIHGYTSSPANMGIYAKKYHELGYNVLLPSLRGHGDSEQDFITMGWNDRLDVIEWINYIAERHPESKIILHGVSMGAATTMMATGEKLPENVKAAIEDCGYTSAWDILGIRLTKSIKLPRFPFYIVLTL</sequence>
<feature type="non-terminal residue" evidence="2">
    <location>
        <position position="1"/>
    </location>
</feature>
<name>K1V706_9ZZZZ</name>
<dbReference type="Gene3D" id="3.40.50.1820">
    <property type="entry name" value="alpha/beta hydrolase"/>
    <property type="match status" value="1"/>
</dbReference>
<dbReference type="AlphaFoldDB" id="K1V706"/>
<dbReference type="EMBL" id="AJWY01001514">
    <property type="protein sequence ID" value="EKC79676.1"/>
    <property type="molecule type" value="Genomic_DNA"/>
</dbReference>